<feature type="region of interest" description="Disordered" evidence="1">
    <location>
        <begin position="41"/>
        <end position="62"/>
    </location>
</feature>
<keyword evidence="3" id="KW-1185">Reference proteome</keyword>
<dbReference type="EMBL" id="BDGG01000003">
    <property type="protein sequence ID" value="GAU95018.1"/>
    <property type="molecule type" value="Genomic_DNA"/>
</dbReference>
<name>A0A1D1V921_RAMVA</name>
<organism evidence="2 3">
    <name type="scientific">Ramazzottius varieornatus</name>
    <name type="common">Water bear</name>
    <name type="synonym">Tardigrade</name>
    <dbReference type="NCBI Taxonomy" id="947166"/>
    <lineage>
        <taxon>Eukaryota</taxon>
        <taxon>Metazoa</taxon>
        <taxon>Ecdysozoa</taxon>
        <taxon>Tardigrada</taxon>
        <taxon>Eutardigrada</taxon>
        <taxon>Parachela</taxon>
        <taxon>Hypsibioidea</taxon>
        <taxon>Ramazzottiidae</taxon>
        <taxon>Ramazzottius</taxon>
    </lineage>
</organism>
<reference evidence="2 3" key="1">
    <citation type="journal article" date="2016" name="Nat. Commun.">
        <title>Extremotolerant tardigrade genome and improved radiotolerance of human cultured cells by tardigrade-unique protein.</title>
        <authorList>
            <person name="Hashimoto T."/>
            <person name="Horikawa D.D."/>
            <person name="Saito Y."/>
            <person name="Kuwahara H."/>
            <person name="Kozuka-Hata H."/>
            <person name="Shin-I T."/>
            <person name="Minakuchi Y."/>
            <person name="Ohishi K."/>
            <person name="Motoyama A."/>
            <person name="Aizu T."/>
            <person name="Enomoto A."/>
            <person name="Kondo K."/>
            <person name="Tanaka S."/>
            <person name="Hara Y."/>
            <person name="Koshikawa S."/>
            <person name="Sagara H."/>
            <person name="Miura T."/>
            <person name="Yokobori S."/>
            <person name="Miyagawa K."/>
            <person name="Suzuki Y."/>
            <person name="Kubo T."/>
            <person name="Oyama M."/>
            <person name="Kohara Y."/>
            <person name="Fujiyama A."/>
            <person name="Arakawa K."/>
            <person name="Katayama T."/>
            <person name="Toyoda A."/>
            <person name="Kunieda T."/>
        </authorList>
    </citation>
    <scope>NUCLEOTIDE SEQUENCE [LARGE SCALE GENOMIC DNA]</scope>
    <source>
        <strain evidence="2 3">YOKOZUNA-1</strain>
    </source>
</reference>
<gene>
    <name evidence="2" type="primary">RvY_06707-1</name>
    <name evidence="2" type="synonym">RvY_06707.1</name>
    <name evidence="2" type="ORF">RvY_06707</name>
</gene>
<evidence type="ECO:0000313" key="2">
    <source>
        <dbReference type="EMBL" id="GAU95018.1"/>
    </source>
</evidence>
<proteinExistence type="predicted"/>
<feature type="compositionally biased region" description="Acidic residues" evidence="1">
    <location>
        <begin position="45"/>
        <end position="56"/>
    </location>
</feature>
<dbReference type="Proteomes" id="UP000186922">
    <property type="component" value="Unassembled WGS sequence"/>
</dbReference>
<dbReference type="AlphaFoldDB" id="A0A1D1V921"/>
<protein>
    <submittedName>
        <fullName evidence="2">Uncharacterized protein</fullName>
    </submittedName>
</protein>
<accession>A0A1D1V921</accession>
<evidence type="ECO:0000313" key="3">
    <source>
        <dbReference type="Proteomes" id="UP000186922"/>
    </source>
</evidence>
<comment type="caution">
    <text evidence="2">The sequence shown here is derived from an EMBL/GenBank/DDBJ whole genome shotgun (WGS) entry which is preliminary data.</text>
</comment>
<evidence type="ECO:0000256" key="1">
    <source>
        <dbReference type="SAM" id="MobiDB-lite"/>
    </source>
</evidence>
<sequence>MIGSMTELLRRETGNQYKLVNTTNERIMLIQYPTQYAGSSFLESSDAESDVGEQEDGGSRKR</sequence>